<dbReference type="Proteomes" id="UP000887565">
    <property type="component" value="Unplaced"/>
</dbReference>
<dbReference type="InterPro" id="IPR018114">
    <property type="entry name" value="TRYPSIN_HIS"/>
</dbReference>
<evidence type="ECO:0000259" key="2">
    <source>
        <dbReference type="PROSITE" id="PS50240"/>
    </source>
</evidence>
<dbReference type="PRINTS" id="PR00722">
    <property type="entry name" value="CHYMOTRYPSIN"/>
</dbReference>
<dbReference type="GO" id="GO:0004252">
    <property type="term" value="F:serine-type endopeptidase activity"/>
    <property type="evidence" value="ECO:0007669"/>
    <property type="project" value="InterPro"/>
</dbReference>
<evidence type="ECO:0000256" key="1">
    <source>
        <dbReference type="ARBA" id="ARBA00023157"/>
    </source>
</evidence>
<sequence>MPWSSKSGNSSSTGWLIDVTPRLLSAIDIKLRLLFQTKHKPSSASQAYTCCNGVPFCSNFTCGVSPTNCRKSSLLKIIGGQAAESCSWPWRAALYETSDDARTLIFLCGASIVAPNWLLTAAHCLKNHSCSVRRFRILLSKSEELEDDDGDGLYGISEIRVHPSFDKDTMYYDLALLK</sequence>
<dbReference type="Gene3D" id="2.40.10.10">
    <property type="entry name" value="Trypsin-like serine proteases"/>
    <property type="match status" value="1"/>
</dbReference>
<evidence type="ECO:0000313" key="3">
    <source>
        <dbReference type="Proteomes" id="UP000887565"/>
    </source>
</evidence>
<dbReference type="FunFam" id="2.40.10.10:FF:000068">
    <property type="entry name" value="transmembrane protease serine 2"/>
    <property type="match status" value="1"/>
</dbReference>
<dbReference type="WBParaSite" id="nRc.2.0.1.t29230-RA">
    <property type="protein sequence ID" value="nRc.2.0.1.t29230-RA"/>
    <property type="gene ID" value="nRc.2.0.1.g29230"/>
</dbReference>
<protein>
    <submittedName>
        <fullName evidence="4">Peptidase S1 domain-containing protein</fullName>
    </submittedName>
</protein>
<dbReference type="GO" id="GO:0006508">
    <property type="term" value="P:proteolysis"/>
    <property type="evidence" value="ECO:0007669"/>
    <property type="project" value="InterPro"/>
</dbReference>
<dbReference type="Pfam" id="PF00089">
    <property type="entry name" value="Trypsin"/>
    <property type="match status" value="1"/>
</dbReference>
<reference evidence="4" key="1">
    <citation type="submission" date="2022-11" db="UniProtKB">
        <authorList>
            <consortium name="WormBaseParasite"/>
        </authorList>
    </citation>
    <scope>IDENTIFICATION</scope>
</reference>
<dbReference type="InterPro" id="IPR001254">
    <property type="entry name" value="Trypsin_dom"/>
</dbReference>
<proteinExistence type="predicted"/>
<dbReference type="PANTHER" id="PTHR24252:SF7">
    <property type="entry name" value="HYALIN"/>
    <property type="match status" value="1"/>
</dbReference>
<dbReference type="PANTHER" id="PTHR24252">
    <property type="entry name" value="ACROSIN-RELATED"/>
    <property type="match status" value="1"/>
</dbReference>
<keyword evidence="3" id="KW-1185">Reference proteome</keyword>
<dbReference type="InterPro" id="IPR001314">
    <property type="entry name" value="Peptidase_S1A"/>
</dbReference>
<dbReference type="SUPFAM" id="SSF50494">
    <property type="entry name" value="Trypsin-like serine proteases"/>
    <property type="match status" value="1"/>
</dbReference>
<dbReference type="PROSITE" id="PS00134">
    <property type="entry name" value="TRYPSIN_HIS"/>
    <property type="match status" value="1"/>
</dbReference>
<organism evidence="3 4">
    <name type="scientific">Romanomermis culicivorax</name>
    <name type="common">Nematode worm</name>
    <dbReference type="NCBI Taxonomy" id="13658"/>
    <lineage>
        <taxon>Eukaryota</taxon>
        <taxon>Metazoa</taxon>
        <taxon>Ecdysozoa</taxon>
        <taxon>Nematoda</taxon>
        <taxon>Enoplea</taxon>
        <taxon>Dorylaimia</taxon>
        <taxon>Mermithida</taxon>
        <taxon>Mermithoidea</taxon>
        <taxon>Mermithidae</taxon>
        <taxon>Romanomermis</taxon>
    </lineage>
</organism>
<name>A0A915JSE5_ROMCU</name>
<dbReference type="InterPro" id="IPR009003">
    <property type="entry name" value="Peptidase_S1_PA"/>
</dbReference>
<keyword evidence="1" id="KW-1015">Disulfide bond</keyword>
<dbReference type="AlphaFoldDB" id="A0A915JSE5"/>
<evidence type="ECO:0000313" key="4">
    <source>
        <dbReference type="WBParaSite" id="nRc.2.0.1.t29230-RA"/>
    </source>
</evidence>
<feature type="domain" description="Peptidase S1" evidence="2">
    <location>
        <begin position="77"/>
        <end position="178"/>
    </location>
</feature>
<dbReference type="PROSITE" id="PS50240">
    <property type="entry name" value="TRYPSIN_DOM"/>
    <property type="match status" value="1"/>
</dbReference>
<dbReference type="InterPro" id="IPR043504">
    <property type="entry name" value="Peptidase_S1_PA_chymotrypsin"/>
</dbReference>
<accession>A0A915JSE5</accession>